<evidence type="ECO:0000313" key="1">
    <source>
        <dbReference type="EMBL" id="KAF4336548.1"/>
    </source>
</evidence>
<dbReference type="Proteomes" id="UP000730481">
    <property type="component" value="Unassembled WGS sequence"/>
</dbReference>
<dbReference type="InterPro" id="IPR052895">
    <property type="entry name" value="HetReg/Transcr_Mod"/>
</dbReference>
<organism evidence="1 2">
    <name type="scientific">Fusarium beomiforme</name>
    <dbReference type="NCBI Taxonomy" id="44412"/>
    <lineage>
        <taxon>Eukaryota</taxon>
        <taxon>Fungi</taxon>
        <taxon>Dikarya</taxon>
        <taxon>Ascomycota</taxon>
        <taxon>Pezizomycotina</taxon>
        <taxon>Sordariomycetes</taxon>
        <taxon>Hypocreomycetidae</taxon>
        <taxon>Hypocreales</taxon>
        <taxon>Nectriaceae</taxon>
        <taxon>Fusarium</taxon>
        <taxon>Fusarium burgessii species complex</taxon>
    </lineage>
</organism>
<comment type="caution">
    <text evidence="1">The sequence shown here is derived from an EMBL/GenBank/DDBJ whole genome shotgun (WGS) entry which is preliminary data.</text>
</comment>
<dbReference type="PANTHER" id="PTHR24148:SF64">
    <property type="entry name" value="HETEROKARYON INCOMPATIBILITY DOMAIN-CONTAINING PROTEIN"/>
    <property type="match status" value="1"/>
</dbReference>
<reference evidence="1" key="2">
    <citation type="submission" date="2020-02" db="EMBL/GenBank/DDBJ databases">
        <title>Identification and distribution of gene clusters putatively required for synthesis of sphingolipid metabolism inhibitors in phylogenetically diverse species of the filamentous fungus Fusarium.</title>
        <authorList>
            <person name="Kim H.-S."/>
            <person name="Busman M."/>
            <person name="Brown D.W."/>
            <person name="Divon H."/>
            <person name="Uhlig S."/>
            <person name="Proctor R.H."/>
        </authorList>
    </citation>
    <scope>NUCLEOTIDE SEQUENCE</scope>
    <source>
        <strain evidence="1">NRRL 25174</strain>
    </source>
</reference>
<accession>A0A9P5AE20</accession>
<name>A0A9P5AE20_9HYPO</name>
<protein>
    <submittedName>
        <fullName evidence="1">Heterokaryon incompatibility</fullName>
    </submittedName>
</protein>
<dbReference type="OrthoDB" id="5386682at2759"/>
<evidence type="ECO:0000313" key="2">
    <source>
        <dbReference type="Proteomes" id="UP000730481"/>
    </source>
</evidence>
<dbReference type="AlphaFoldDB" id="A0A9P5AE20"/>
<reference evidence="1" key="1">
    <citation type="journal article" date="2017" name="Mycologia">
        <title>Fusarium algeriense, sp. nov., a novel toxigenic crown rot pathogen of durum wheat from Algeria is nested in the Fusarium burgessii species complex.</title>
        <authorList>
            <person name="Laraba I."/>
            <person name="Keddad A."/>
            <person name="Boureghda H."/>
            <person name="Abdallah N."/>
            <person name="Vaughan M.M."/>
            <person name="Proctor R.H."/>
            <person name="Busman M."/>
            <person name="O'Donnell K."/>
        </authorList>
    </citation>
    <scope>NUCLEOTIDE SEQUENCE</scope>
    <source>
        <strain evidence="1">NRRL 25174</strain>
    </source>
</reference>
<sequence>MLRGSYKRPRASLLPMGLGLSVALTGEATDPRDLVYGLLGITHAEIPVDYNKPVWEVYFDWVQWELSNRELGSKPSSVVPFPLQALGCIRKKSKRMSTRHHLGSHVFQHLISNAKPAPPWKTSILEYFGKGQFHTVRFDQVPGDVAASMTKRSITSLEKVCLYTVFMMAEGDAKQKYPPLVSLFDIFTIGERQDAEEKLNVQPNSLTAQAFLSVFDRRNDLFDLRRHNGISTSEEYSLWLDARRSMSMFQDKEIYERAHYMESTVSTINDLEEGNKSLFRTLDGLVGKGQPGAQAGDKLCVLEYSEIAVILRPDGDSWRLVGTCFVSGLSKCEVAEHIESGRLQCQDFLII</sequence>
<gene>
    <name evidence="1" type="ORF">FBEOM_9590</name>
</gene>
<dbReference type="EMBL" id="PVQB02000488">
    <property type="protein sequence ID" value="KAF4336548.1"/>
    <property type="molecule type" value="Genomic_DNA"/>
</dbReference>
<keyword evidence="2" id="KW-1185">Reference proteome</keyword>
<dbReference type="PANTHER" id="PTHR24148">
    <property type="entry name" value="ANKYRIN REPEAT DOMAIN-CONTAINING PROTEIN 39 HOMOLOG-RELATED"/>
    <property type="match status" value="1"/>
</dbReference>
<proteinExistence type="predicted"/>